<reference evidence="3" key="2">
    <citation type="submission" date="2020-02" db="EMBL/GenBank/DDBJ databases">
        <title>Identification and distribution of gene clusters putatively required for synthesis of sphingolipid metabolism inhibitors in phylogenetically diverse species of the filamentous fungus Fusarium.</title>
        <authorList>
            <person name="Kim H.-S."/>
            <person name="Busman M."/>
            <person name="Brown D.W."/>
            <person name="Divon H."/>
            <person name="Uhlig S."/>
            <person name="Proctor R.H."/>
        </authorList>
    </citation>
    <scope>NUCLEOTIDE SEQUENCE</scope>
    <source>
        <strain evidence="3">NRRL 25174</strain>
    </source>
</reference>
<organism evidence="3 4">
    <name type="scientific">Fusarium beomiforme</name>
    <dbReference type="NCBI Taxonomy" id="44412"/>
    <lineage>
        <taxon>Eukaryota</taxon>
        <taxon>Fungi</taxon>
        <taxon>Dikarya</taxon>
        <taxon>Ascomycota</taxon>
        <taxon>Pezizomycotina</taxon>
        <taxon>Sordariomycetes</taxon>
        <taxon>Hypocreomycetidae</taxon>
        <taxon>Hypocreales</taxon>
        <taxon>Nectriaceae</taxon>
        <taxon>Fusarium</taxon>
        <taxon>Fusarium burgessii species complex</taxon>
    </lineage>
</organism>
<dbReference type="Pfam" id="PF20253">
    <property type="entry name" value="DUF6604"/>
    <property type="match status" value="1"/>
</dbReference>
<sequence length="358" mass="39557">MEPFSIAAGVVGITAPTIQSIQQLRKSIQAIENVPKEIEILQEDHLTLQQAIASVQEIPENQWRALGDAILLQSKTGINLSRKSCTKFQTAIDHWTRHGDAGKLSWRDRTTIGLFKQDHIKSTSSQLRNCKLTLTSVVGIANLHHSLQQASANEEMLRLVATKESEISNAISTTQKQLNDMDAMLKALHLALLQEIEETPEQTGAMNQVETAKFALEQSVELLRALDKNIQSTATDIRRNHGHSIGTVDFGNDNHGIQAAIANAPIHFSHAYPAGSTSTDTVDVFTNKFDGLDVHEPSEHFLNAPDIQRPQSAQNDEAVYGVDPSKPLDEALIALCMMCEDLGKIRWSILSNWETFVN</sequence>
<dbReference type="InterPro" id="IPR031348">
    <property type="entry name" value="PigL_N"/>
</dbReference>
<comment type="caution">
    <text evidence="3">The sequence shown here is derived from an EMBL/GenBank/DDBJ whole genome shotgun (WGS) entry which is preliminary data.</text>
</comment>
<feature type="domain" description="Azaphilone pigments biosynthesis cluster protein L N-terminal" evidence="1">
    <location>
        <begin position="1"/>
        <end position="189"/>
    </location>
</feature>
<evidence type="ECO:0000313" key="3">
    <source>
        <dbReference type="EMBL" id="KAF4340257.1"/>
    </source>
</evidence>
<protein>
    <recommendedName>
        <fullName evidence="5">Fungal N-terminal domain-containing protein</fullName>
    </recommendedName>
</protein>
<evidence type="ECO:0008006" key="5">
    <source>
        <dbReference type="Google" id="ProtNLM"/>
    </source>
</evidence>
<dbReference type="OrthoDB" id="432483at2759"/>
<evidence type="ECO:0000259" key="2">
    <source>
        <dbReference type="Pfam" id="PF20253"/>
    </source>
</evidence>
<evidence type="ECO:0000313" key="4">
    <source>
        <dbReference type="Proteomes" id="UP000730481"/>
    </source>
</evidence>
<gene>
    <name evidence="3" type="ORF">FBEOM_5768</name>
</gene>
<dbReference type="AlphaFoldDB" id="A0A9P5DWS1"/>
<name>A0A9P5DWS1_9HYPO</name>
<reference evidence="3" key="1">
    <citation type="journal article" date="2017" name="Mycologia">
        <title>Fusarium algeriense, sp. nov., a novel toxigenic crown rot pathogen of durum wheat from Algeria is nested in the Fusarium burgessii species complex.</title>
        <authorList>
            <person name="Laraba I."/>
            <person name="Keddad A."/>
            <person name="Boureghda H."/>
            <person name="Abdallah N."/>
            <person name="Vaughan M.M."/>
            <person name="Proctor R.H."/>
            <person name="Busman M."/>
            <person name="O'Donnell K."/>
        </authorList>
    </citation>
    <scope>NUCLEOTIDE SEQUENCE</scope>
    <source>
        <strain evidence="3">NRRL 25174</strain>
    </source>
</reference>
<dbReference type="Pfam" id="PF17111">
    <property type="entry name" value="PigL_N"/>
    <property type="match status" value="1"/>
</dbReference>
<keyword evidence="4" id="KW-1185">Reference proteome</keyword>
<dbReference type="EMBL" id="PVQB02000243">
    <property type="protein sequence ID" value="KAF4340257.1"/>
    <property type="molecule type" value="Genomic_DNA"/>
</dbReference>
<feature type="domain" description="DUF6604" evidence="2">
    <location>
        <begin position="274"/>
        <end position="355"/>
    </location>
</feature>
<evidence type="ECO:0000259" key="1">
    <source>
        <dbReference type="Pfam" id="PF17111"/>
    </source>
</evidence>
<dbReference type="InterPro" id="IPR046539">
    <property type="entry name" value="DUF6604"/>
</dbReference>
<accession>A0A9P5DWS1</accession>
<proteinExistence type="predicted"/>
<dbReference type="Proteomes" id="UP000730481">
    <property type="component" value="Unassembled WGS sequence"/>
</dbReference>